<feature type="transmembrane region" description="Helical" evidence="1">
    <location>
        <begin position="12"/>
        <end position="37"/>
    </location>
</feature>
<feature type="transmembrane region" description="Helical" evidence="1">
    <location>
        <begin position="99"/>
        <end position="118"/>
    </location>
</feature>
<keyword evidence="3" id="KW-1185">Reference proteome</keyword>
<keyword evidence="1" id="KW-0812">Transmembrane</keyword>
<evidence type="ECO:0000313" key="3">
    <source>
        <dbReference type="Proteomes" id="UP000507470"/>
    </source>
</evidence>
<dbReference type="EMBL" id="CACVKT020002176">
    <property type="protein sequence ID" value="CAC5376090.1"/>
    <property type="molecule type" value="Genomic_DNA"/>
</dbReference>
<sequence length="185" mass="20104">MQAGPEDRVQKGILLCRGLTSLLLTFFTWILTLSAIIGITVDYGNILMSDQACGMKAAFGLFVCADCCMFFLIVWDGVNLCMLYYTKGCCHCECYHMNFSFQIASFGMLLVGTIIYGSKDPDKIGWAFWFCLTSALLCLIVGIMWCMTQQMKRFIKGPASGSLGGMNAGGFGGGLDTGMAGMTTL</sequence>
<dbReference type="AlphaFoldDB" id="A0A6J8AYT8"/>
<dbReference type="Proteomes" id="UP000507470">
    <property type="component" value="Unassembled WGS sequence"/>
</dbReference>
<keyword evidence="1" id="KW-0472">Membrane</keyword>
<feature type="transmembrane region" description="Helical" evidence="1">
    <location>
        <begin position="57"/>
        <end position="78"/>
    </location>
</feature>
<gene>
    <name evidence="2" type="ORF">MCOR_12843</name>
</gene>
<evidence type="ECO:0000313" key="2">
    <source>
        <dbReference type="EMBL" id="CAC5376090.1"/>
    </source>
</evidence>
<keyword evidence="1" id="KW-1133">Transmembrane helix</keyword>
<protein>
    <submittedName>
        <fullName evidence="2">Uncharacterized protein</fullName>
    </submittedName>
</protein>
<organism evidence="2 3">
    <name type="scientific">Mytilus coruscus</name>
    <name type="common">Sea mussel</name>
    <dbReference type="NCBI Taxonomy" id="42192"/>
    <lineage>
        <taxon>Eukaryota</taxon>
        <taxon>Metazoa</taxon>
        <taxon>Spiralia</taxon>
        <taxon>Lophotrochozoa</taxon>
        <taxon>Mollusca</taxon>
        <taxon>Bivalvia</taxon>
        <taxon>Autobranchia</taxon>
        <taxon>Pteriomorphia</taxon>
        <taxon>Mytilida</taxon>
        <taxon>Mytiloidea</taxon>
        <taxon>Mytilidae</taxon>
        <taxon>Mytilinae</taxon>
        <taxon>Mytilus</taxon>
    </lineage>
</organism>
<reference evidence="2 3" key="1">
    <citation type="submission" date="2020-06" db="EMBL/GenBank/DDBJ databases">
        <authorList>
            <person name="Li R."/>
            <person name="Bekaert M."/>
        </authorList>
    </citation>
    <scope>NUCLEOTIDE SEQUENCE [LARGE SCALE GENOMIC DNA]</scope>
    <source>
        <strain evidence="3">wild</strain>
    </source>
</reference>
<accession>A0A6J8AYT8</accession>
<dbReference type="OrthoDB" id="6057493at2759"/>
<evidence type="ECO:0000256" key="1">
    <source>
        <dbReference type="SAM" id="Phobius"/>
    </source>
</evidence>
<feature type="transmembrane region" description="Helical" evidence="1">
    <location>
        <begin position="124"/>
        <end position="146"/>
    </location>
</feature>
<proteinExistence type="predicted"/>
<name>A0A6J8AYT8_MYTCO</name>